<reference evidence="2 3" key="1">
    <citation type="submission" date="2019-05" db="EMBL/GenBank/DDBJ databases">
        <title>Mikania micrantha, genome provides insights into the molecular mechanism of rapid growth.</title>
        <authorList>
            <person name="Liu B."/>
        </authorList>
    </citation>
    <scope>NUCLEOTIDE SEQUENCE [LARGE SCALE GENOMIC DNA]</scope>
    <source>
        <strain evidence="2">NLD-2019</strain>
        <tissue evidence="2">Leaf</tissue>
    </source>
</reference>
<dbReference type="PANTHER" id="PTHR33116:SF78">
    <property type="entry name" value="OS12G0587133 PROTEIN"/>
    <property type="match status" value="1"/>
</dbReference>
<dbReference type="AlphaFoldDB" id="A0A5N6LVW8"/>
<sequence>MNCLSINIRGVRGCGKASWVKRIKNEFGISFIGMQESMVSDVQSGLLSNYWGGSGFDYEFVNALGNSGGIVSLWDTKVFSKETVTKDDNFLHVAGAVLGCPVRVNIINVYAPQNNVDKRHLWARINHLIHSTQGWWIVFGDFNSVRDRDERKNSTFDPVCARDFNDFIDEAGLREYYLKGRKYTYMNEMEEESRLRREKDEIEVQMEFKDMNESELWVWSECKKAIEEIEHHKARDIRQTSRVKWATLGDENSSFFHSMVNGRKARNAIPGIMINGEWVVKPTLVKREVSDRIQCVNNVKRLEWEWRTTPISYTEVTELFNLLGDIHDLDWKGGRDVWKWKGDKDGAARNRLPTTSELIKRGVNLQQTSCALCFSEQETAIHFFTGCGFSYEVWRRVETWCHLSPLFVFDVSDLLQVAENQTNSKNARYILRGIVYTTMWALWNERNARIFYNKYRRPIEVMETIKSKTFFWIRNRSRWKEVDWNKWCNYPLDLM</sequence>
<dbReference type="Pfam" id="PF13966">
    <property type="entry name" value="zf-RVT"/>
    <property type="match status" value="1"/>
</dbReference>
<comment type="caution">
    <text evidence="2">The sequence shown here is derived from an EMBL/GenBank/DDBJ whole genome shotgun (WGS) entry which is preliminary data.</text>
</comment>
<dbReference type="SUPFAM" id="SSF56219">
    <property type="entry name" value="DNase I-like"/>
    <property type="match status" value="1"/>
</dbReference>
<evidence type="ECO:0000313" key="2">
    <source>
        <dbReference type="EMBL" id="KAD2805671.1"/>
    </source>
</evidence>
<name>A0A5N6LVW8_9ASTR</name>
<organism evidence="2 3">
    <name type="scientific">Mikania micrantha</name>
    <name type="common">bitter vine</name>
    <dbReference type="NCBI Taxonomy" id="192012"/>
    <lineage>
        <taxon>Eukaryota</taxon>
        <taxon>Viridiplantae</taxon>
        <taxon>Streptophyta</taxon>
        <taxon>Embryophyta</taxon>
        <taxon>Tracheophyta</taxon>
        <taxon>Spermatophyta</taxon>
        <taxon>Magnoliopsida</taxon>
        <taxon>eudicotyledons</taxon>
        <taxon>Gunneridae</taxon>
        <taxon>Pentapetalae</taxon>
        <taxon>asterids</taxon>
        <taxon>campanulids</taxon>
        <taxon>Asterales</taxon>
        <taxon>Asteraceae</taxon>
        <taxon>Asteroideae</taxon>
        <taxon>Heliantheae alliance</taxon>
        <taxon>Eupatorieae</taxon>
        <taxon>Mikania</taxon>
    </lineage>
</organism>
<dbReference type="PANTHER" id="PTHR33116">
    <property type="entry name" value="REVERSE TRANSCRIPTASE ZINC-BINDING DOMAIN-CONTAINING PROTEIN-RELATED-RELATED"/>
    <property type="match status" value="1"/>
</dbReference>
<dbReference type="InterPro" id="IPR036691">
    <property type="entry name" value="Endo/exonu/phosph_ase_sf"/>
</dbReference>
<dbReference type="OrthoDB" id="692400at2759"/>
<dbReference type="Proteomes" id="UP000326396">
    <property type="component" value="Linkage Group LG8"/>
</dbReference>
<accession>A0A5N6LVW8</accession>
<evidence type="ECO:0000259" key="1">
    <source>
        <dbReference type="Pfam" id="PF13966"/>
    </source>
</evidence>
<gene>
    <name evidence="2" type="ORF">E3N88_39048</name>
</gene>
<evidence type="ECO:0000313" key="3">
    <source>
        <dbReference type="Proteomes" id="UP000326396"/>
    </source>
</evidence>
<protein>
    <recommendedName>
        <fullName evidence="1">Reverse transcriptase zinc-binding domain-containing protein</fullName>
    </recommendedName>
</protein>
<proteinExistence type="predicted"/>
<dbReference type="InterPro" id="IPR026960">
    <property type="entry name" value="RVT-Znf"/>
</dbReference>
<keyword evidence="3" id="KW-1185">Reference proteome</keyword>
<dbReference type="Gene3D" id="3.60.10.10">
    <property type="entry name" value="Endonuclease/exonuclease/phosphatase"/>
    <property type="match status" value="1"/>
</dbReference>
<dbReference type="EMBL" id="SZYD01000018">
    <property type="protein sequence ID" value="KAD2805671.1"/>
    <property type="molecule type" value="Genomic_DNA"/>
</dbReference>
<feature type="domain" description="Reverse transcriptase zinc-binding" evidence="1">
    <location>
        <begin position="347"/>
        <end position="394"/>
    </location>
</feature>